<dbReference type="HOGENOM" id="CLU_061676_0_0_1"/>
<evidence type="ECO:0000313" key="3">
    <source>
        <dbReference type="Proteomes" id="UP000001514"/>
    </source>
</evidence>
<sequence length="307" mass="34730">MKRSSTADGAKPRKRKSSMADGAKPRKRKSSRPCWPGIQRSSWNDILSDSLYRWKLRVAVCNPRTGFQHELPALNMAAVERDSNSPVMAHTWGQVKLEMRGDQEHFSIHVLCRRIRSGRFTVYTWHSSSQVWNESTNSGILTADLTGDLIFPGSKLQAYDTRSKAWTAIPIPGAKAWNDFPLPQGLQGRYSYCRVDPFRYGHKLMVLGQCDGATVLLELEEEGGGRHWNPVAWATLDQFQFAEDETVQCPAYLVDWPLQGGDLLVMRAVTCSMLEKPVALHLKRHTWLELPTSVHHLNVQAVCIYSP</sequence>
<name>D8SH19_SELML</name>
<dbReference type="KEGG" id="smo:SELMODRAFT_422008"/>
<dbReference type="Gramene" id="EFJ16447">
    <property type="protein sequence ID" value="EFJ16447"/>
    <property type="gene ID" value="SELMODRAFT_422008"/>
</dbReference>
<evidence type="ECO:0000313" key="2">
    <source>
        <dbReference type="EMBL" id="EFJ16447.1"/>
    </source>
</evidence>
<dbReference type="EMBL" id="GL377619">
    <property type="protein sequence ID" value="EFJ16447.1"/>
    <property type="molecule type" value="Genomic_DNA"/>
</dbReference>
<dbReference type="Proteomes" id="UP000001514">
    <property type="component" value="Unassembled WGS sequence"/>
</dbReference>
<protein>
    <submittedName>
        <fullName evidence="2">Uncharacterized protein</fullName>
    </submittedName>
</protein>
<gene>
    <name evidence="2" type="ORF">SELMODRAFT_422008</name>
</gene>
<keyword evidence="3" id="KW-1185">Reference proteome</keyword>
<proteinExistence type="predicted"/>
<accession>D8SH19</accession>
<reference evidence="2 3" key="1">
    <citation type="journal article" date="2011" name="Science">
        <title>The Selaginella genome identifies genetic changes associated with the evolution of vascular plants.</title>
        <authorList>
            <person name="Banks J.A."/>
            <person name="Nishiyama T."/>
            <person name="Hasebe M."/>
            <person name="Bowman J.L."/>
            <person name="Gribskov M."/>
            <person name="dePamphilis C."/>
            <person name="Albert V.A."/>
            <person name="Aono N."/>
            <person name="Aoyama T."/>
            <person name="Ambrose B.A."/>
            <person name="Ashton N.W."/>
            <person name="Axtell M.J."/>
            <person name="Barker E."/>
            <person name="Barker M.S."/>
            <person name="Bennetzen J.L."/>
            <person name="Bonawitz N.D."/>
            <person name="Chapple C."/>
            <person name="Cheng C."/>
            <person name="Correa L.G."/>
            <person name="Dacre M."/>
            <person name="DeBarry J."/>
            <person name="Dreyer I."/>
            <person name="Elias M."/>
            <person name="Engstrom E.M."/>
            <person name="Estelle M."/>
            <person name="Feng L."/>
            <person name="Finet C."/>
            <person name="Floyd S.K."/>
            <person name="Frommer W.B."/>
            <person name="Fujita T."/>
            <person name="Gramzow L."/>
            <person name="Gutensohn M."/>
            <person name="Harholt J."/>
            <person name="Hattori M."/>
            <person name="Heyl A."/>
            <person name="Hirai T."/>
            <person name="Hiwatashi Y."/>
            <person name="Ishikawa M."/>
            <person name="Iwata M."/>
            <person name="Karol K.G."/>
            <person name="Koehler B."/>
            <person name="Kolukisaoglu U."/>
            <person name="Kubo M."/>
            <person name="Kurata T."/>
            <person name="Lalonde S."/>
            <person name="Li K."/>
            <person name="Li Y."/>
            <person name="Litt A."/>
            <person name="Lyons E."/>
            <person name="Manning G."/>
            <person name="Maruyama T."/>
            <person name="Michael T.P."/>
            <person name="Mikami K."/>
            <person name="Miyazaki S."/>
            <person name="Morinaga S."/>
            <person name="Murata T."/>
            <person name="Mueller-Roeber B."/>
            <person name="Nelson D.R."/>
            <person name="Obara M."/>
            <person name="Oguri Y."/>
            <person name="Olmstead R.G."/>
            <person name="Onodera N."/>
            <person name="Petersen B.L."/>
            <person name="Pils B."/>
            <person name="Prigge M."/>
            <person name="Rensing S.A."/>
            <person name="Riano-Pachon D.M."/>
            <person name="Roberts A.W."/>
            <person name="Sato Y."/>
            <person name="Scheller H.V."/>
            <person name="Schulz B."/>
            <person name="Schulz C."/>
            <person name="Shakirov E.V."/>
            <person name="Shibagaki N."/>
            <person name="Shinohara N."/>
            <person name="Shippen D.E."/>
            <person name="Soerensen I."/>
            <person name="Sotooka R."/>
            <person name="Sugimoto N."/>
            <person name="Sugita M."/>
            <person name="Sumikawa N."/>
            <person name="Tanurdzic M."/>
            <person name="Theissen G."/>
            <person name="Ulvskov P."/>
            <person name="Wakazuki S."/>
            <person name="Weng J.K."/>
            <person name="Willats W.W."/>
            <person name="Wipf D."/>
            <person name="Wolf P.G."/>
            <person name="Yang L."/>
            <person name="Zimmer A.D."/>
            <person name="Zhu Q."/>
            <person name="Mitros T."/>
            <person name="Hellsten U."/>
            <person name="Loque D."/>
            <person name="Otillar R."/>
            <person name="Salamov A."/>
            <person name="Schmutz J."/>
            <person name="Shapiro H."/>
            <person name="Lindquist E."/>
            <person name="Lucas S."/>
            <person name="Rokhsar D."/>
            <person name="Grigoriev I.V."/>
        </authorList>
    </citation>
    <scope>NUCLEOTIDE SEQUENCE [LARGE SCALE GENOMIC DNA]</scope>
</reference>
<organism evidence="3">
    <name type="scientific">Selaginella moellendorffii</name>
    <name type="common">Spikemoss</name>
    <dbReference type="NCBI Taxonomy" id="88036"/>
    <lineage>
        <taxon>Eukaryota</taxon>
        <taxon>Viridiplantae</taxon>
        <taxon>Streptophyta</taxon>
        <taxon>Embryophyta</taxon>
        <taxon>Tracheophyta</taxon>
        <taxon>Lycopodiopsida</taxon>
        <taxon>Selaginellales</taxon>
        <taxon>Selaginellaceae</taxon>
        <taxon>Selaginella</taxon>
    </lineage>
</organism>
<dbReference type="InParanoid" id="D8SH19"/>
<evidence type="ECO:0000256" key="1">
    <source>
        <dbReference type="SAM" id="MobiDB-lite"/>
    </source>
</evidence>
<dbReference type="AlphaFoldDB" id="D8SH19"/>
<feature type="region of interest" description="Disordered" evidence="1">
    <location>
        <begin position="1"/>
        <end position="36"/>
    </location>
</feature>